<proteinExistence type="predicted"/>
<reference evidence="2 3" key="1">
    <citation type="submission" date="2024-09" db="EMBL/GenBank/DDBJ databases">
        <title>A chromosome-level genome assembly of Gray's grenadier anchovy, Coilia grayii.</title>
        <authorList>
            <person name="Fu Z."/>
        </authorList>
    </citation>
    <scope>NUCLEOTIDE SEQUENCE [LARGE SCALE GENOMIC DNA]</scope>
    <source>
        <strain evidence="2">G4</strain>
        <tissue evidence="2">Muscle</tissue>
    </source>
</reference>
<dbReference type="Gene3D" id="3.30.70.1820">
    <property type="entry name" value="L1 transposable element, RRM domain"/>
    <property type="match status" value="1"/>
</dbReference>
<evidence type="ECO:0008006" key="4">
    <source>
        <dbReference type="Google" id="ProtNLM"/>
    </source>
</evidence>
<comment type="caution">
    <text evidence="2">The sequence shown here is derived from an EMBL/GenBank/DDBJ whole genome shotgun (WGS) entry which is preliminary data.</text>
</comment>
<dbReference type="EMBL" id="JBHFQA010000013">
    <property type="protein sequence ID" value="KAL2088702.1"/>
    <property type="molecule type" value="Genomic_DNA"/>
</dbReference>
<dbReference type="Gene3D" id="3.30.250.20">
    <property type="entry name" value="L1 transposable element, C-terminal domain"/>
    <property type="match status" value="1"/>
</dbReference>
<dbReference type="PANTHER" id="PTHR11505">
    <property type="entry name" value="L1 TRANSPOSABLE ELEMENT-RELATED"/>
    <property type="match status" value="1"/>
</dbReference>
<dbReference type="InterPro" id="IPR042566">
    <property type="entry name" value="L1_C"/>
</dbReference>
<protein>
    <recommendedName>
        <fullName evidence="4">L1 transposable element RRM domain-containing protein</fullName>
    </recommendedName>
</protein>
<sequence length="290" mass="32655">MSKKESETKKSSRTLSAKVANMATTANTDDFAMMLSTEMEKQHEHFKEDMSALITTSLAPIQASLANFHEMVDTLEQRVTAVETTVGANFDALFKAEKAISELQTLNAALADRIDDLENRSRRVNLRIINVPEDSEPKGDMVAFVSALLKDNMGNLFTSPPELERAHQALVQKPKNGQSPRAIIVAFLRFRDRERVLHWARQNEVVFQGHTLRFYPDLSAQLSKKRAGFKKVKAALYQKGIQFRLLYPARLRVTYGGETLMFDTPADAETFYSQKVEGTRDSPAASEHED</sequence>
<organism evidence="2 3">
    <name type="scientific">Coilia grayii</name>
    <name type="common">Gray's grenadier anchovy</name>
    <dbReference type="NCBI Taxonomy" id="363190"/>
    <lineage>
        <taxon>Eukaryota</taxon>
        <taxon>Metazoa</taxon>
        <taxon>Chordata</taxon>
        <taxon>Craniata</taxon>
        <taxon>Vertebrata</taxon>
        <taxon>Euteleostomi</taxon>
        <taxon>Actinopterygii</taxon>
        <taxon>Neopterygii</taxon>
        <taxon>Teleostei</taxon>
        <taxon>Clupei</taxon>
        <taxon>Clupeiformes</taxon>
        <taxon>Clupeoidei</taxon>
        <taxon>Engraulidae</taxon>
        <taxon>Coilinae</taxon>
        <taxon>Coilia</taxon>
    </lineage>
</organism>
<dbReference type="AlphaFoldDB" id="A0ABD1JNK4"/>
<gene>
    <name evidence="2" type="ORF">ACEWY4_015601</name>
</gene>
<dbReference type="Proteomes" id="UP001591681">
    <property type="component" value="Unassembled WGS sequence"/>
</dbReference>
<keyword evidence="3" id="KW-1185">Reference proteome</keyword>
<name>A0ABD1JNK4_9TELE</name>
<keyword evidence="1" id="KW-0175">Coiled coil</keyword>
<evidence type="ECO:0000256" key="1">
    <source>
        <dbReference type="SAM" id="Coils"/>
    </source>
</evidence>
<dbReference type="InterPro" id="IPR004244">
    <property type="entry name" value="Transposase_22"/>
</dbReference>
<feature type="coiled-coil region" evidence="1">
    <location>
        <begin position="100"/>
        <end position="127"/>
    </location>
</feature>
<accession>A0ABD1JNK4</accession>
<evidence type="ECO:0000313" key="3">
    <source>
        <dbReference type="Proteomes" id="UP001591681"/>
    </source>
</evidence>
<evidence type="ECO:0000313" key="2">
    <source>
        <dbReference type="EMBL" id="KAL2088702.1"/>
    </source>
</evidence>